<protein>
    <submittedName>
        <fullName evidence="1">Uncharacterized protein</fullName>
    </submittedName>
</protein>
<evidence type="ECO:0000313" key="1">
    <source>
        <dbReference type="EMBL" id="KAJ8042398.1"/>
    </source>
</evidence>
<gene>
    <name evidence="1" type="ORF">HOLleu_13445</name>
</gene>
<reference evidence="1" key="1">
    <citation type="submission" date="2021-10" db="EMBL/GenBank/DDBJ databases">
        <title>Tropical sea cucumber genome reveals ecological adaptation and Cuvierian tubules defense mechanism.</title>
        <authorList>
            <person name="Chen T."/>
        </authorList>
    </citation>
    <scope>NUCLEOTIDE SEQUENCE</scope>
    <source>
        <strain evidence="1">Nanhai2018</strain>
        <tissue evidence="1">Muscle</tissue>
    </source>
</reference>
<comment type="caution">
    <text evidence="1">The sequence shown here is derived from an EMBL/GenBank/DDBJ whole genome shotgun (WGS) entry which is preliminary data.</text>
</comment>
<sequence length="108" mass="12687">MYPMQLRYCTAYISRGFLHAIYLEPCHTFTVCSSYLPIQHPRMAKAHFSKATQLVKILANKRNRHDNTHSTRDTGKLPTMGRFETPNLVRSFFNYKHIVTHYITDAHM</sequence>
<evidence type="ECO:0000313" key="2">
    <source>
        <dbReference type="Proteomes" id="UP001152320"/>
    </source>
</evidence>
<keyword evidence="2" id="KW-1185">Reference proteome</keyword>
<proteinExistence type="predicted"/>
<accession>A0A9Q1CCW5</accession>
<name>A0A9Q1CCW5_HOLLE</name>
<dbReference type="AlphaFoldDB" id="A0A9Q1CCW5"/>
<dbReference type="Proteomes" id="UP001152320">
    <property type="component" value="Chromosome 5"/>
</dbReference>
<dbReference type="EMBL" id="JAIZAY010000005">
    <property type="protein sequence ID" value="KAJ8042398.1"/>
    <property type="molecule type" value="Genomic_DNA"/>
</dbReference>
<organism evidence="1 2">
    <name type="scientific">Holothuria leucospilota</name>
    <name type="common">Black long sea cucumber</name>
    <name type="synonym">Mertensiothuria leucospilota</name>
    <dbReference type="NCBI Taxonomy" id="206669"/>
    <lineage>
        <taxon>Eukaryota</taxon>
        <taxon>Metazoa</taxon>
        <taxon>Echinodermata</taxon>
        <taxon>Eleutherozoa</taxon>
        <taxon>Echinozoa</taxon>
        <taxon>Holothuroidea</taxon>
        <taxon>Aspidochirotacea</taxon>
        <taxon>Aspidochirotida</taxon>
        <taxon>Holothuriidae</taxon>
        <taxon>Holothuria</taxon>
    </lineage>
</organism>